<evidence type="ECO:0000313" key="1">
    <source>
        <dbReference type="EMBL" id="MFC6879437.1"/>
    </source>
</evidence>
<evidence type="ECO:0008006" key="3">
    <source>
        <dbReference type="Google" id="ProtNLM"/>
    </source>
</evidence>
<dbReference type="EMBL" id="JBHSXS010000002">
    <property type="protein sequence ID" value="MFC6879437.1"/>
    <property type="molecule type" value="Genomic_DNA"/>
</dbReference>
<dbReference type="RefSeq" id="WP_378063109.1">
    <property type="nucleotide sequence ID" value="NZ_JBHSXS010000002.1"/>
</dbReference>
<dbReference type="SUPFAM" id="SSF50969">
    <property type="entry name" value="YVTN repeat-like/Quinoprotein amine dehydrogenase"/>
    <property type="match status" value="1"/>
</dbReference>
<protein>
    <recommendedName>
        <fullName evidence="3">YncE family protein</fullName>
    </recommendedName>
</protein>
<dbReference type="NCBIfam" id="TIGR02276">
    <property type="entry name" value="beta_rpt_yvtn"/>
    <property type="match status" value="1"/>
</dbReference>
<accession>A0ABW2CCA8</accession>
<dbReference type="Gene3D" id="2.130.10.10">
    <property type="entry name" value="YVTN repeat-like/Quinoprotein amine dehydrogenase"/>
    <property type="match status" value="3"/>
</dbReference>
<organism evidence="1 2">
    <name type="scientific">Actinomadura yumaensis</name>
    <dbReference type="NCBI Taxonomy" id="111807"/>
    <lineage>
        <taxon>Bacteria</taxon>
        <taxon>Bacillati</taxon>
        <taxon>Actinomycetota</taxon>
        <taxon>Actinomycetes</taxon>
        <taxon>Streptosporangiales</taxon>
        <taxon>Thermomonosporaceae</taxon>
        <taxon>Actinomadura</taxon>
    </lineage>
</organism>
<reference evidence="2" key="1">
    <citation type="journal article" date="2019" name="Int. J. Syst. Evol. Microbiol.">
        <title>The Global Catalogue of Microorganisms (GCM) 10K type strain sequencing project: providing services to taxonomists for standard genome sequencing and annotation.</title>
        <authorList>
            <consortium name="The Broad Institute Genomics Platform"/>
            <consortium name="The Broad Institute Genome Sequencing Center for Infectious Disease"/>
            <person name="Wu L."/>
            <person name="Ma J."/>
        </authorList>
    </citation>
    <scope>NUCLEOTIDE SEQUENCE [LARGE SCALE GENOMIC DNA]</scope>
    <source>
        <strain evidence="2">JCM 3369</strain>
    </source>
</reference>
<dbReference type="InterPro" id="IPR015943">
    <property type="entry name" value="WD40/YVTN_repeat-like_dom_sf"/>
</dbReference>
<proteinExistence type="predicted"/>
<name>A0ABW2CCA8_9ACTN</name>
<comment type="caution">
    <text evidence="1">The sequence shown here is derived from an EMBL/GenBank/DDBJ whole genome shotgun (WGS) entry which is preliminary data.</text>
</comment>
<dbReference type="PANTHER" id="PTHR47197:SF3">
    <property type="entry name" value="DIHYDRO-HEME D1 DEHYDROGENASE"/>
    <property type="match status" value="1"/>
</dbReference>
<dbReference type="InterPro" id="IPR051200">
    <property type="entry name" value="Host-pathogen_enzymatic-act"/>
</dbReference>
<evidence type="ECO:0000313" key="2">
    <source>
        <dbReference type="Proteomes" id="UP001596380"/>
    </source>
</evidence>
<dbReference type="InterPro" id="IPR011964">
    <property type="entry name" value="YVTN_b-propeller_repeat"/>
</dbReference>
<gene>
    <name evidence="1" type="ORF">ACFQKB_06620</name>
</gene>
<sequence>MMVSGRSKGRHGNGVDNRAGRKRLLFSCALAGALSLASTGCGSGGSEHGKGDAAPRLKVIAKVDVGKVPKSVAITPDGRYAYTAGQQDVSVVDLTQNKVTATVPFSGNPAFIRFSPQGHQAYVAGNTDLQDGLVAIVDTATRTVSANIGVEGGPLSDLIVSADGRSLYTVNTGGGLARIDAQRGRLAGRVQLPTGHHNTLALSRDERTAYVPSSSLRADVDPTKVDILAVDLARKRVTAKIPVNHGGIFALEMAPDGRRIYTSHFPRAQGVPNVVSVVDPAAGSVTGTLSVQGRSTGLALAPDGRRIYVLNESGMLQVIDTASGKAIASTTVGRDTTGMTLSPDGRRAYITDEGEEQLVVVAIG</sequence>
<keyword evidence="2" id="KW-1185">Reference proteome</keyword>
<dbReference type="Proteomes" id="UP001596380">
    <property type="component" value="Unassembled WGS sequence"/>
</dbReference>
<dbReference type="InterPro" id="IPR011044">
    <property type="entry name" value="Quino_amine_DH_bsu"/>
</dbReference>
<dbReference type="PANTHER" id="PTHR47197">
    <property type="entry name" value="PROTEIN NIRF"/>
    <property type="match status" value="1"/>
</dbReference>